<evidence type="ECO:0000313" key="3">
    <source>
        <dbReference type="Proteomes" id="UP000182624"/>
    </source>
</evidence>
<feature type="transmembrane region" description="Helical" evidence="1">
    <location>
        <begin position="514"/>
        <end position="536"/>
    </location>
</feature>
<feature type="transmembrane region" description="Helical" evidence="1">
    <location>
        <begin position="728"/>
        <end position="748"/>
    </location>
</feature>
<feature type="transmembrane region" description="Helical" evidence="1">
    <location>
        <begin position="372"/>
        <end position="405"/>
    </location>
</feature>
<feature type="transmembrane region" description="Helical" evidence="1">
    <location>
        <begin position="261"/>
        <end position="283"/>
    </location>
</feature>
<keyword evidence="1" id="KW-0812">Transmembrane</keyword>
<feature type="transmembrane region" description="Helical" evidence="1">
    <location>
        <begin position="166"/>
        <end position="190"/>
    </location>
</feature>
<gene>
    <name evidence="2" type="ORF">SAMN04487928_10184</name>
</gene>
<feature type="transmembrane region" description="Helical" evidence="1">
    <location>
        <begin position="236"/>
        <end position="254"/>
    </location>
</feature>
<feature type="transmembrane region" description="Helical" evidence="1">
    <location>
        <begin position="343"/>
        <end position="360"/>
    </location>
</feature>
<sequence>MKNKWIFLVVIVAEILLLFTTTMALAKSREDIPISADDLMYSSYGEEIEPSTYLDASYDGESKSLLSPVFTLNRGVYNVRIEYQSNNTRRNENIGCWSKVIPEDIPVGYINSGIAKLVDDVDTINYHVYVYGDNVTARIENGIDDDSDCYILITGLSISYCRFESAAHGAIVLFAIFAVIDLILVLCLFYRERAGRYIKDNAEVIIVMSTATLIALFPILRDSIGYGDDLGFHMQRIYQIAHSLKMGYFPVYVMPDWKNGYGYASGIFYGDTLLFIPALLYIAGFSLAAAYRFLVISVNVLTAFIAYFSFKKIGNSKRAGEIAASAYVLCVYRVIDMYQRADVGEWTAISFFPLLILGLWEVYHENETKKSWIYLVLGACGLASTHVLSSLISVLLIIVFMLICIKKTVKKDVYLTLLKAVGIAILANLYFIVPFLDSFAHNKLREVIFSPLNETSIYLVQMFSDHFSDFNNSVTNGMYRELPITMGPACLLIVLFSLYLWLKEDNKEKKRGIGVIIAIFGLIVFMASNFFPYAWIYKNIPSMEPVLRNLQFSFRFMSVGPVLACTLLALIFRYNEGSGRKTIRTVAICLAALSCFYASRYVFEYSSMQPTEERVYDHDEGDAYWEKSSGEYTLYNLTPVLSKDPVVSDEAVVIVSDYSKKALNVTANVTNTSDAEQYIDLPLQGYYGYKVSGDYDGLYIVTSDEGKLRVMIPARYSGSMNVRFAPPVYWNLSYIISLVTILGIICYIKRPECLTPVLNRKKNG</sequence>
<dbReference type="EMBL" id="FOXO01000001">
    <property type="protein sequence ID" value="SFP35767.1"/>
    <property type="molecule type" value="Genomic_DNA"/>
</dbReference>
<reference evidence="3" key="1">
    <citation type="submission" date="2016-10" db="EMBL/GenBank/DDBJ databases">
        <authorList>
            <person name="Varghese N."/>
            <person name="Submissions S."/>
        </authorList>
    </citation>
    <scope>NUCLEOTIDE SEQUENCE [LARGE SCALE GENOMIC DNA]</scope>
    <source>
        <strain evidence="3">P18</strain>
    </source>
</reference>
<feature type="transmembrane region" description="Helical" evidence="1">
    <location>
        <begin position="289"/>
        <end position="310"/>
    </location>
</feature>
<feature type="transmembrane region" description="Helical" evidence="1">
    <location>
        <begin position="202"/>
        <end position="220"/>
    </location>
</feature>
<dbReference type="Proteomes" id="UP000182624">
    <property type="component" value="Unassembled WGS sequence"/>
</dbReference>
<keyword evidence="3" id="KW-1185">Reference proteome</keyword>
<feature type="transmembrane region" description="Helical" evidence="1">
    <location>
        <begin position="417"/>
        <end position="436"/>
    </location>
</feature>
<keyword evidence="1" id="KW-1133">Transmembrane helix</keyword>
<dbReference type="OrthoDB" id="9784157at2"/>
<organism evidence="2 3">
    <name type="scientific">Butyrivibrio proteoclasticus</name>
    <dbReference type="NCBI Taxonomy" id="43305"/>
    <lineage>
        <taxon>Bacteria</taxon>
        <taxon>Bacillati</taxon>
        <taxon>Bacillota</taxon>
        <taxon>Clostridia</taxon>
        <taxon>Lachnospirales</taxon>
        <taxon>Lachnospiraceae</taxon>
        <taxon>Butyrivibrio</taxon>
    </lineage>
</organism>
<proteinExistence type="predicted"/>
<evidence type="ECO:0000313" key="2">
    <source>
        <dbReference type="EMBL" id="SFP35767.1"/>
    </source>
</evidence>
<feature type="transmembrane region" description="Helical" evidence="1">
    <location>
        <begin position="556"/>
        <end position="574"/>
    </location>
</feature>
<evidence type="ECO:0000256" key="1">
    <source>
        <dbReference type="SAM" id="Phobius"/>
    </source>
</evidence>
<keyword evidence="1" id="KW-0472">Membrane</keyword>
<accession>A0A1I5PPE4</accession>
<name>A0A1I5PPE4_9FIRM</name>
<feature type="transmembrane region" description="Helical" evidence="1">
    <location>
        <begin position="482"/>
        <end position="502"/>
    </location>
</feature>
<dbReference type="AlphaFoldDB" id="A0A1I5PPE4"/>
<feature type="transmembrane region" description="Helical" evidence="1">
    <location>
        <begin position="586"/>
        <end position="603"/>
    </location>
</feature>
<protein>
    <submittedName>
        <fullName evidence="2">6-pyruvoyl-tetrahydropterin synthase related domain membrane protein</fullName>
    </submittedName>
</protein>